<dbReference type="Pfam" id="PF03413">
    <property type="entry name" value="PepSY"/>
    <property type="match status" value="2"/>
</dbReference>
<reference evidence="4 5" key="1">
    <citation type="submission" date="2017-05" db="EMBL/GenBank/DDBJ databases">
        <title>Vagococcus spp. assemblies.</title>
        <authorList>
            <person name="Gulvik C.A."/>
        </authorList>
    </citation>
    <scope>NUCLEOTIDE SEQUENCE [LARGE SCALE GENOMIC DNA]</scope>
    <source>
        <strain evidence="4 5">DSM 24756</strain>
    </source>
</reference>
<dbReference type="InterPro" id="IPR025711">
    <property type="entry name" value="PepSY"/>
</dbReference>
<dbReference type="AlphaFoldDB" id="A0A430AHD9"/>
<feature type="region of interest" description="Disordered" evidence="1">
    <location>
        <begin position="37"/>
        <end position="59"/>
    </location>
</feature>
<proteinExistence type="predicted"/>
<comment type="caution">
    <text evidence="4">The sequence shown here is derived from an EMBL/GenBank/DDBJ whole genome shotgun (WGS) entry which is preliminary data.</text>
</comment>
<sequence length="208" mass="23094">MKMKKISILGIVGLSLFLGACTQAKKDEAKQNNQLTSLTSIQQSEGGTSATKETNSISQETTRLTLAHAVQIYESNYPNTSVTSIELDSSFGIYYYEIKGVDDQKEYELKIHAKTGDIKKKRVENLENDEKNGVERKEKGMVTTNLLSLEEITSRAQEAAGDGTAVEWNLEKELDTVYWEVKVKSGKSETDVTLNAETGTVLEVEKED</sequence>
<gene>
    <name evidence="4" type="ORF">CBF30_08950</name>
</gene>
<feature type="chain" id="PRO_5038764537" description="PepSY domain-containing protein" evidence="2">
    <location>
        <begin position="21"/>
        <end position="208"/>
    </location>
</feature>
<keyword evidence="5" id="KW-1185">Reference proteome</keyword>
<dbReference type="EMBL" id="NGJZ01000002">
    <property type="protein sequence ID" value="RSU07366.1"/>
    <property type="molecule type" value="Genomic_DNA"/>
</dbReference>
<accession>A0A430AHD9</accession>
<evidence type="ECO:0000313" key="5">
    <source>
        <dbReference type="Proteomes" id="UP000288669"/>
    </source>
</evidence>
<dbReference type="PROSITE" id="PS51257">
    <property type="entry name" value="PROKAR_LIPOPROTEIN"/>
    <property type="match status" value="1"/>
</dbReference>
<organism evidence="4 5">
    <name type="scientific">Vagococcus entomophilus</name>
    <dbReference type="NCBI Taxonomy" id="1160095"/>
    <lineage>
        <taxon>Bacteria</taxon>
        <taxon>Bacillati</taxon>
        <taxon>Bacillota</taxon>
        <taxon>Bacilli</taxon>
        <taxon>Lactobacillales</taxon>
        <taxon>Enterococcaceae</taxon>
        <taxon>Vagococcus</taxon>
    </lineage>
</organism>
<feature type="domain" description="PepSY" evidence="3">
    <location>
        <begin position="147"/>
        <end position="205"/>
    </location>
</feature>
<evidence type="ECO:0000313" key="4">
    <source>
        <dbReference type="EMBL" id="RSU07366.1"/>
    </source>
</evidence>
<dbReference type="Proteomes" id="UP000288669">
    <property type="component" value="Unassembled WGS sequence"/>
</dbReference>
<feature type="domain" description="PepSY" evidence="3">
    <location>
        <begin position="64"/>
        <end position="120"/>
    </location>
</feature>
<evidence type="ECO:0000256" key="2">
    <source>
        <dbReference type="SAM" id="SignalP"/>
    </source>
</evidence>
<dbReference type="OrthoDB" id="2943484at2"/>
<keyword evidence="2" id="KW-0732">Signal</keyword>
<name>A0A430AHD9_9ENTE</name>
<feature type="signal peptide" evidence="2">
    <location>
        <begin position="1"/>
        <end position="20"/>
    </location>
</feature>
<evidence type="ECO:0000256" key="1">
    <source>
        <dbReference type="SAM" id="MobiDB-lite"/>
    </source>
</evidence>
<protein>
    <recommendedName>
        <fullName evidence="3">PepSY domain-containing protein</fullName>
    </recommendedName>
</protein>
<evidence type="ECO:0000259" key="3">
    <source>
        <dbReference type="Pfam" id="PF03413"/>
    </source>
</evidence>
<dbReference type="Gene3D" id="3.10.450.40">
    <property type="match status" value="2"/>
</dbReference>